<proteinExistence type="predicted"/>
<dbReference type="PANTHER" id="PTHR36924:SF1">
    <property type="entry name" value="ANTITOXIN HIGA-1"/>
    <property type="match status" value="1"/>
</dbReference>
<gene>
    <name evidence="3" type="ORF">CWATWH0003_2861</name>
</gene>
<name>G5J5V8_CROWT</name>
<dbReference type="SMART" id="SM00530">
    <property type="entry name" value="HTH_XRE"/>
    <property type="match status" value="1"/>
</dbReference>
<dbReference type="RefSeq" id="WP_007311011.1">
    <property type="nucleotide sequence ID" value="NZ_AESD01000431.1"/>
</dbReference>
<protein>
    <submittedName>
        <fullName evidence="3">Helix-turn-helix motif containing protein</fullName>
    </submittedName>
</protein>
<evidence type="ECO:0000259" key="2">
    <source>
        <dbReference type="PROSITE" id="PS50943"/>
    </source>
</evidence>
<accession>G5J5V8</accession>
<comment type="caution">
    <text evidence="3">The sequence shown here is derived from an EMBL/GenBank/DDBJ whole genome shotgun (WGS) entry which is preliminary data.</text>
</comment>
<dbReference type="GeneID" id="88766488"/>
<dbReference type="PANTHER" id="PTHR36924">
    <property type="entry name" value="ANTITOXIN HIGA-1"/>
    <property type="match status" value="1"/>
</dbReference>
<dbReference type="Proteomes" id="UP000003477">
    <property type="component" value="Unassembled WGS sequence"/>
</dbReference>
<dbReference type="GO" id="GO:0003677">
    <property type="term" value="F:DNA binding"/>
    <property type="evidence" value="ECO:0007669"/>
    <property type="project" value="UniProtKB-KW"/>
</dbReference>
<dbReference type="Pfam" id="PF01381">
    <property type="entry name" value="HTH_3"/>
    <property type="match status" value="1"/>
</dbReference>
<dbReference type="CDD" id="cd00093">
    <property type="entry name" value="HTH_XRE"/>
    <property type="match status" value="1"/>
</dbReference>
<feature type="domain" description="HTH cro/C1-type" evidence="2">
    <location>
        <begin position="17"/>
        <end position="72"/>
    </location>
</feature>
<dbReference type="AlphaFoldDB" id="G5J5V8"/>
<dbReference type="PATRIC" id="fig|423471.3.peg.2687"/>
<dbReference type="InterPro" id="IPR013430">
    <property type="entry name" value="Toxin_antidote_HigA"/>
</dbReference>
<dbReference type="PROSITE" id="PS50943">
    <property type="entry name" value="HTH_CROC1"/>
    <property type="match status" value="1"/>
</dbReference>
<dbReference type="InterPro" id="IPR010982">
    <property type="entry name" value="Lambda_DNA-bd_dom_sf"/>
</dbReference>
<dbReference type="InterPro" id="IPR001387">
    <property type="entry name" value="Cro/C1-type_HTH"/>
</dbReference>
<evidence type="ECO:0000313" key="4">
    <source>
        <dbReference type="Proteomes" id="UP000003477"/>
    </source>
</evidence>
<evidence type="ECO:0000313" key="3">
    <source>
        <dbReference type="EMBL" id="EHJ12412.1"/>
    </source>
</evidence>
<keyword evidence="1" id="KW-0238">DNA-binding</keyword>
<dbReference type="SUPFAM" id="SSF47413">
    <property type="entry name" value="lambda repressor-like DNA-binding domains"/>
    <property type="match status" value="1"/>
</dbReference>
<dbReference type="Gene3D" id="1.10.260.40">
    <property type="entry name" value="lambda repressor-like DNA-binding domains"/>
    <property type="match status" value="1"/>
</dbReference>
<reference evidence="3 4" key="1">
    <citation type="journal article" date="2011" name="Front. Microbiol.">
        <title>Two Strains of Crocosphaera watsonii with Highly Conserved Genomes are Distinguished by Strain-Specific Features.</title>
        <authorList>
            <person name="Bench S.R."/>
            <person name="Ilikchyan I.N."/>
            <person name="Tripp H.J."/>
            <person name="Zehr J.P."/>
        </authorList>
    </citation>
    <scope>NUCLEOTIDE SEQUENCE [LARGE SCALE GENOMIC DNA]</scope>
    <source>
        <strain evidence="3 4">WH 0003</strain>
    </source>
</reference>
<dbReference type="EMBL" id="AESD01000431">
    <property type="protein sequence ID" value="EHJ12412.1"/>
    <property type="molecule type" value="Genomic_DNA"/>
</dbReference>
<dbReference type="NCBIfam" id="TIGR02607">
    <property type="entry name" value="antidote_HigA"/>
    <property type="match status" value="1"/>
</dbReference>
<sequence length="104" mass="11969">MVNIPTNRPPTTPGEMLREEFLEPMGLTQQQLANDIGVSYQRVNELINNKRGITPSTALRLGKYFGTSPDFWLNLQRANDLYAVLKKEQNEIDKIKPFSLFTER</sequence>
<evidence type="ECO:0000256" key="1">
    <source>
        <dbReference type="ARBA" id="ARBA00023125"/>
    </source>
</evidence>
<organism evidence="3 4">
    <name type="scientific">Crocosphaera watsonii WH 0003</name>
    <dbReference type="NCBI Taxonomy" id="423471"/>
    <lineage>
        <taxon>Bacteria</taxon>
        <taxon>Bacillati</taxon>
        <taxon>Cyanobacteriota</taxon>
        <taxon>Cyanophyceae</taxon>
        <taxon>Oscillatoriophycideae</taxon>
        <taxon>Chroococcales</taxon>
        <taxon>Aphanothecaceae</taxon>
        <taxon>Crocosphaera</taxon>
    </lineage>
</organism>